<reference evidence="6" key="1">
    <citation type="submission" date="2023-11" db="EMBL/GenBank/DDBJ databases">
        <title>Genome assemblies of two species of porcelain crab, Petrolisthes cinctipes and Petrolisthes manimaculis (Anomura: Porcellanidae).</title>
        <authorList>
            <person name="Angst P."/>
        </authorList>
    </citation>
    <scope>NUCLEOTIDE SEQUENCE</scope>
    <source>
        <strain evidence="6">PB745_02</strain>
        <tissue evidence="6">Gill</tissue>
    </source>
</reference>
<comment type="caution">
    <text evidence="6">The sequence shown here is derived from an EMBL/GenBank/DDBJ whole genome shotgun (WGS) entry which is preliminary data.</text>
</comment>
<dbReference type="InterPro" id="IPR052035">
    <property type="entry name" value="ZnF_BED_domain_contain"/>
</dbReference>
<dbReference type="GO" id="GO:0005634">
    <property type="term" value="C:nucleus"/>
    <property type="evidence" value="ECO:0007669"/>
    <property type="project" value="UniProtKB-SubCell"/>
</dbReference>
<keyword evidence="4" id="KW-0862">Zinc</keyword>
<evidence type="ECO:0000256" key="2">
    <source>
        <dbReference type="ARBA" id="ARBA00022723"/>
    </source>
</evidence>
<evidence type="ECO:0000256" key="1">
    <source>
        <dbReference type="ARBA" id="ARBA00004123"/>
    </source>
</evidence>
<dbReference type="Proteomes" id="UP001292094">
    <property type="component" value="Unassembled WGS sequence"/>
</dbReference>
<evidence type="ECO:0000256" key="5">
    <source>
        <dbReference type="ARBA" id="ARBA00023242"/>
    </source>
</evidence>
<comment type="subcellular location">
    <subcellularLocation>
        <location evidence="1">Nucleus</location>
    </subcellularLocation>
</comment>
<gene>
    <name evidence="6" type="ORF">Pmani_005010</name>
</gene>
<dbReference type="PANTHER" id="PTHR46481:SF10">
    <property type="entry name" value="ZINC FINGER BED DOMAIN-CONTAINING PROTEIN 39"/>
    <property type="match status" value="1"/>
</dbReference>
<dbReference type="GO" id="GO:0008270">
    <property type="term" value="F:zinc ion binding"/>
    <property type="evidence" value="ECO:0007669"/>
    <property type="project" value="UniProtKB-KW"/>
</dbReference>
<accession>A0AAE1QFK1</accession>
<evidence type="ECO:0000256" key="3">
    <source>
        <dbReference type="ARBA" id="ARBA00022771"/>
    </source>
</evidence>
<evidence type="ECO:0000313" key="7">
    <source>
        <dbReference type="Proteomes" id="UP001292094"/>
    </source>
</evidence>
<evidence type="ECO:0008006" key="8">
    <source>
        <dbReference type="Google" id="ProtNLM"/>
    </source>
</evidence>
<sequence>MEESGNERAEKVPRTATTVQPTLVETIIKTQTYNNDSTKKKELDQLVMRMIVKDLQPLSVVEDDGFKQLVHGLNPRYKLPSRREVTRTLLPSLYQNEVKAVSQDLEKAKHISLTTDIWTSRQTQGFITVTAHFISPEWELKSVVLETARIVKAHTAENIAEEITNICNKWNILEKICSIVTDNASNMTSAITTYMKRRHVPCFAHTLNLVVSDSINNVNEVLHVKNKIKQIVTFFHHSVKASDKLSQLQEQHNIPIKKLIQDVDTRWNSTFYMMERYIELSELITTTLCLLGKSSMCLTNEELELIRKIVAVLGTFEEATREMSAEKFTSLSKILPMVRSIQDWMHFSEDEETQDLFKTFPLGKELFKQMGRRFPAMEGVFIVAAATLLDPRFKKVPFANTNNVKTVEERLLFCLPNIVYIIM</sequence>
<organism evidence="6 7">
    <name type="scientific">Petrolisthes manimaculis</name>
    <dbReference type="NCBI Taxonomy" id="1843537"/>
    <lineage>
        <taxon>Eukaryota</taxon>
        <taxon>Metazoa</taxon>
        <taxon>Ecdysozoa</taxon>
        <taxon>Arthropoda</taxon>
        <taxon>Crustacea</taxon>
        <taxon>Multicrustacea</taxon>
        <taxon>Malacostraca</taxon>
        <taxon>Eumalacostraca</taxon>
        <taxon>Eucarida</taxon>
        <taxon>Decapoda</taxon>
        <taxon>Pleocyemata</taxon>
        <taxon>Anomura</taxon>
        <taxon>Galatheoidea</taxon>
        <taxon>Porcellanidae</taxon>
        <taxon>Petrolisthes</taxon>
    </lineage>
</organism>
<dbReference type="AlphaFoldDB" id="A0AAE1QFK1"/>
<dbReference type="InterPro" id="IPR012337">
    <property type="entry name" value="RNaseH-like_sf"/>
</dbReference>
<proteinExistence type="predicted"/>
<evidence type="ECO:0000313" key="6">
    <source>
        <dbReference type="EMBL" id="KAK4324352.1"/>
    </source>
</evidence>
<evidence type="ECO:0000256" key="4">
    <source>
        <dbReference type="ARBA" id="ARBA00022833"/>
    </source>
</evidence>
<keyword evidence="5" id="KW-0539">Nucleus</keyword>
<dbReference type="PANTHER" id="PTHR46481">
    <property type="entry name" value="ZINC FINGER BED DOMAIN-CONTAINING PROTEIN 4"/>
    <property type="match status" value="1"/>
</dbReference>
<protein>
    <recommendedName>
        <fullName evidence="8">Zinc finger BED domain-containing protein 1-like</fullName>
    </recommendedName>
</protein>
<dbReference type="SUPFAM" id="SSF53098">
    <property type="entry name" value="Ribonuclease H-like"/>
    <property type="match status" value="1"/>
</dbReference>
<dbReference type="Gene3D" id="1.10.10.1070">
    <property type="entry name" value="Zinc finger, BED domain-containing"/>
    <property type="match status" value="1"/>
</dbReference>
<name>A0AAE1QFK1_9EUCA</name>
<keyword evidence="2" id="KW-0479">Metal-binding</keyword>
<keyword evidence="7" id="KW-1185">Reference proteome</keyword>
<dbReference type="SUPFAM" id="SSF140996">
    <property type="entry name" value="Hermes dimerisation domain"/>
    <property type="match status" value="1"/>
</dbReference>
<dbReference type="EMBL" id="JAWZYT010000368">
    <property type="protein sequence ID" value="KAK4324352.1"/>
    <property type="molecule type" value="Genomic_DNA"/>
</dbReference>
<keyword evidence="3" id="KW-0863">Zinc-finger</keyword>